<evidence type="ECO:0000313" key="2">
    <source>
        <dbReference type="Proteomes" id="UP000325081"/>
    </source>
</evidence>
<gene>
    <name evidence="1" type="ORF">STAS_26289</name>
</gene>
<reference evidence="2" key="1">
    <citation type="journal article" date="2019" name="Curr. Biol.">
        <title>Genome Sequence of Striga asiatica Provides Insight into the Evolution of Plant Parasitism.</title>
        <authorList>
            <person name="Yoshida S."/>
            <person name="Kim S."/>
            <person name="Wafula E.K."/>
            <person name="Tanskanen J."/>
            <person name="Kim Y.M."/>
            <person name="Honaas L."/>
            <person name="Yang Z."/>
            <person name="Spallek T."/>
            <person name="Conn C.E."/>
            <person name="Ichihashi Y."/>
            <person name="Cheong K."/>
            <person name="Cui S."/>
            <person name="Der J.P."/>
            <person name="Gundlach H."/>
            <person name="Jiao Y."/>
            <person name="Hori C."/>
            <person name="Ishida J.K."/>
            <person name="Kasahara H."/>
            <person name="Kiba T."/>
            <person name="Kim M.S."/>
            <person name="Koo N."/>
            <person name="Laohavisit A."/>
            <person name="Lee Y.H."/>
            <person name="Lumba S."/>
            <person name="McCourt P."/>
            <person name="Mortimer J.C."/>
            <person name="Mutuku J.M."/>
            <person name="Nomura T."/>
            <person name="Sasaki-Sekimoto Y."/>
            <person name="Seto Y."/>
            <person name="Wang Y."/>
            <person name="Wakatake T."/>
            <person name="Sakakibara H."/>
            <person name="Demura T."/>
            <person name="Yamaguchi S."/>
            <person name="Yoneyama K."/>
            <person name="Manabe R.I."/>
            <person name="Nelson D.C."/>
            <person name="Schulman A.H."/>
            <person name="Timko M.P."/>
            <person name="dePamphilis C.W."/>
            <person name="Choi D."/>
            <person name="Shirasu K."/>
        </authorList>
    </citation>
    <scope>NUCLEOTIDE SEQUENCE [LARGE SCALE GENOMIC DNA]</scope>
    <source>
        <strain evidence="2">cv. UVA1</strain>
    </source>
</reference>
<keyword evidence="2" id="KW-1185">Reference proteome</keyword>
<organism evidence="1 2">
    <name type="scientific">Striga asiatica</name>
    <name type="common">Asiatic witchweed</name>
    <name type="synonym">Buchnera asiatica</name>
    <dbReference type="NCBI Taxonomy" id="4170"/>
    <lineage>
        <taxon>Eukaryota</taxon>
        <taxon>Viridiplantae</taxon>
        <taxon>Streptophyta</taxon>
        <taxon>Embryophyta</taxon>
        <taxon>Tracheophyta</taxon>
        <taxon>Spermatophyta</taxon>
        <taxon>Magnoliopsida</taxon>
        <taxon>eudicotyledons</taxon>
        <taxon>Gunneridae</taxon>
        <taxon>Pentapetalae</taxon>
        <taxon>asterids</taxon>
        <taxon>lamiids</taxon>
        <taxon>Lamiales</taxon>
        <taxon>Orobanchaceae</taxon>
        <taxon>Buchnereae</taxon>
        <taxon>Striga</taxon>
    </lineage>
</organism>
<proteinExistence type="predicted"/>
<dbReference type="EMBL" id="BKCP01008404">
    <property type="protein sequence ID" value="GER49069.1"/>
    <property type="molecule type" value="Genomic_DNA"/>
</dbReference>
<sequence>MEFVYGEVLIKGSVDYRDKVLLSVVEPFFGRLEKYNLMGLDVFSIKYASPVLFCLDFGIAEKNYCSVTGRMAYCAVSICPLSKEQNLQVTSFRESISSFHEQASCKPMSYLGFLLLSEFSTEMLCEFSSFHEQARCYFRDV</sequence>
<dbReference type="AlphaFoldDB" id="A0A5A7QVH0"/>
<comment type="caution">
    <text evidence="1">The sequence shown here is derived from an EMBL/GenBank/DDBJ whole genome shotgun (WGS) entry which is preliminary data.</text>
</comment>
<name>A0A5A7QVH0_STRAF</name>
<dbReference type="Proteomes" id="UP000325081">
    <property type="component" value="Unassembled WGS sequence"/>
</dbReference>
<accession>A0A5A7QVH0</accession>
<protein>
    <submittedName>
        <fullName evidence="1">Zinc finger C-x8-C-x5-C-x3-H type family protein</fullName>
    </submittedName>
</protein>
<evidence type="ECO:0000313" key="1">
    <source>
        <dbReference type="EMBL" id="GER49069.1"/>
    </source>
</evidence>